<protein>
    <submittedName>
        <fullName evidence="14">Uncharacterized protein</fullName>
    </submittedName>
</protein>
<dbReference type="FunFam" id="3.30.830.10:FF:000012">
    <property type="entry name" value="Protease 3"/>
    <property type="match status" value="1"/>
</dbReference>
<evidence type="ECO:0000256" key="3">
    <source>
        <dbReference type="ARBA" id="ARBA00022670"/>
    </source>
</evidence>
<organism evidence="15">
    <name type="scientific">Spathaspora passalidarum (strain NRRL Y-27907 / 11-Y1)</name>
    <dbReference type="NCBI Taxonomy" id="619300"/>
    <lineage>
        <taxon>Eukaryota</taxon>
        <taxon>Fungi</taxon>
        <taxon>Dikarya</taxon>
        <taxon>Ascomycota</taxon>
        <taxon>Saccharomycotina</taxon>
        <taxon>Pichiomycetes</taxon>
        <taxon>Debaryomycetaceae</taxon>
        <taxon>Spathaspora</taxon>
    </lineage>
</organism>
<dbReference type="eggNOG" id="KOG0959">
    <property type="taxonomic scope" value="Eukaryota"/>
</dbReference>
<dbReference type="STRING" id="619300.G3AIV2"/>
<dbReference type="Gene3D" id="3.30.830.10">
    <property type="entry name" value="Metalloenzyme, LuxS/M16 peptidase-like"/>
    <property type="match status" value="4"/>
</dbReference>
<dbReference type="EMBL" id="GL996500">
    <property type="protein sequence ID" value="EGW33763.1"/>
    <property type="molecule type" value="Genomic_DNA"/>
</dbReference>
<dbReference type="Pfam" id="PF00675">
    <property type="entry name" value="Peptidase_M16"/>
    <property type="match status" value="1"/>
</dbReference>
<dbReference type="InParanoid" id="G3AIV2"/>
<dbReference type="GO" id="GO:0051603">
    <property type="term" value="P:proteolysis involved in protein catabolic process"/>
    <property type="evidence" value="ECO:0007669"/>
    <property type="project" value="TreeGrafter"/>
</dbReference>
<dbReference type="InterPro" id="IPR054734">
    <property type="entry name" value="PqqF-like_C_4"/>
</dbReference>
<evidence type="ECO:0000259" key="10">
    <source>
        <dbReference type="Pfam" id="PF00675"/>
    </source>
</evidence>
<keyword evidence="7" id="KW-0482">Metalloprotease</keyword>
<keyword evidence="9" id="KW-0175">Coiled coil</keyword>
<comment type="similarity">
    <text evidence="2 8">Belongs to the peptidase M16 family.</text>
</comment>
<dbReference type="SUPFAM" id="SSF63411">
    <property type="entry name" value="LuxS/MPP-like metallohydrolase"/>
    <property type="match status" value="4"/>
</dbReference>
<dbReference type="OMA" id="HLCEHMI"/>
<name>G3AIV2_SPAPN</name>
<dbReference type="InterPro" id="IPR007863">
    <property type="entry name" value="Peptidase_M16_C"/>
</dbReference>
<accession>G3AIV2</accession>
<dbReference type="InterPro" id="IPR011249">
    <property type="entry name" value="Metalloenz_LuxS/M16"/>
</dbReference>
<evidence type="ECO:0000256" key="4">
    <source>
        <dbReference type="ARBA" id="ARBA00022723"/>
    </source>
</evidence>
<evidence type="ECO:0000256" key="7">
    <source>
        <dbReference type="ARBA" id="ARBA00023049"/>
    </source>
</evidence>
<evidence type="ECO:0000256" key="2">
    <source>
        <dbReference type="ARBA" id="ARBA00007261"/>
    </source>
</evidence>
<keyword evidence="5" id="KW-0378">Hydrolase</keyword>
<dbReference type="FunCoup" id="G3AIV2">
    <property type="interactions" value="45"/>
</dbReference>
<dbReference type="GO" id="GO:0005829">
    <property type="term" value="C:cytosol"/>
    <property type="evidence" value="ECO:0007669"/>
    <property type="project" value="TreeGrafter"/>
</dbReference>
<evidence type="ECO:0000259" key="12">
    <source>
        <dbReference type="Pfam" id="PF16187"/>
    </source>
</evidence>
<reference evidence="14 15" key="1">
    <citation type="journal article" date="2011" name="Proc. Natl. Acad. Sci. U.S.A.">
        <title>Comparative genomics of xylose-fermenting fungi for enhanced biofuel production.</title>
        <authorList>
            <person name="Wohlbach D.J."/>
            <person name="Kuo A."/>
            <person name="Sato T.K."/>
            <person name="Potts K.M."/>
            <person name="Salamov A.A."/>
            <person name="LaButti K.M."/>
            <person name="Sun H."/>
            <person name="Clum A."/>
            <person name="Pangilinan J.L."/>
            <person name="Lindquist E.A."/>
            <person name="Lucas S."/>
            <person name="Lapidus A."/>
            <person name="Jin M."/>
            <person name="Gunawan C."/>
            <person name="Balan V."/>
            <person name="Dale B.E."/>
            <person name="Jeffries T.W."/>
            <person name="Zinkel R."/>
            <person name="Barry K.W."/>
            <person name="Grigoriev I.V."/>
            <person name="Gasch A.P."/>
        </authorList>
    </citation>
    <scope>NUCLEOTIDE SEQUENCE [LARGE SCALE GENOMIC DNA]</scope>
    <source>
        <strain evidence="15">NRRL Y-27907 / 11-Y1</strain>
    </source>
</reference>
<dbReference type="PANTHER" id="PTHR43690">
    <property type="entry name" value="NARDILYSIN"/>
    <property type="match status" value="1"/>
</dbReference>
<dbReference type="InterPro" id="IPR050626">
    <property type="entry name" value="Peptidase_M16"/>
</dbReference>
<dbReference type="Pfam" id="PF16187">
    <property type="entry name" value="Peptidase_M16_M"/>
    <property type="match status" value="1"/>
</dbReference>
<dbReference type="Pfam" id="PF22456">
    <property type="entry name" value="PqqF-like_C_4"/>
    <property type="match status" value="1"/>
</dbReference>
<dbReference type="PROSITE" id="PS00143">
    <property type="entry name" value="INSULINASE"/>
    <property type="match status" value="1"/>
</dbReference>
<gene>
    <name evidence="14" type="ORF">SPAPADRAFT_134938</name>
</gene>
<evidence type="ECO:0000256" key="8">
    <source>
        <dbReference type="RuleBase" id="RU004447"/>
    </source>
</evidence>
<evidence type="ECO:0000259" key="13">
    <source>
        <dbReference type="Pfam" id="PF22456"/>
    </source>
</evidence>
<dbReference type="GO" id="GO:0046872">
    <property type="term" value="F:metal ion binding"/>
    <property type="evidence" value="ECO:0007669"/>
    <property type="project" value="UniProtKB-KW"/>
</dbReference>
<evidence type="ECO:0000313" key="15">
    <source>
        <dbReference type="Proteomes" id="UP000000709"/>
    </source>
</evidence>
<keyword evidence="15" id="KW-1185">Reference proteome</keyword>
<feature type="domain" description="Coenzyme PQQ synthesis protein F-like C-terminal lobe" evidence="13">
    <location>
        <begin position="816"/>
        <end position="895"/>
    </location>
</feature>
<dbReference type="HOGENOM" id="CLU_008088_0_0_1"/>
<dbReference type="GeneID" id="18869854"/>
<dbReference type="Proteomes" id="UP000000709">
    <property type="component" value="Unassembled WGS sequence"/>
</dbReference>
<dbReference type="InterPro" id="IPR032632">
    <property type="entry name" value="Peptidase_M16_M"/>
</dbReference>
<dbReference type="KEGG" id="spaa:SPAPADRAFT_134938"/>
<dbReference type="PANTHER" id="PTHR43690:SF18">
    <property type="entry name" value="INSULIN-DEGRADING ENZYME-RELATED"/>
    <property type="match status" value="1"/>
</dbReference>
<dbReference type="GO" id="GO:0043171">
    <property type="term" value="P:peptide catabolic process"/>
    <property type="evidence" value="ECO:0007669"/>
    <property type="project" value="TreeGrafter"/>
</dbReference>
<dbReference type="GO" id="GO:0005739">
    <property type="term" value="C:mitochondrion"/>
    <property type="evidence" value="ECO:0007669"/>
    <property type="project" value="TreeGrafter"/>
</dbReference>
<dbReference type="InterPro" id="IPR001431">
    <property type="entry name" value="Pept_M16_Zn_BS"/>
</dbReference>
<feature type="domain" description="Peptidase M16 C-terminal" evidence="11">
    <location>
        <begin position="203"/>
        <end position="375"/>
    </location>
</feature>
<dbReference type="RefSeq" id="XP_007373347.1">
    <property type="nucleotide sequence ID" value="XM_007373285.1"/>
</dbReference>
<evidence type="ECO:0000256" key="9">
    <source>
        <dbReference type="SAM" id="Coils"/>
    </source>
</evidence>
<sequence>MEYFSASTVNTQFKRPQANLSKSYKHILLNNGLSTLLISDPQEKISACSICVKCGTYNDPPDIPGLAHFCEHMVFMGSSEFPHPNEFFNCINTLGGECNAFTSGEKTCFYYEIPVNKSEINEELGFSYSLSVFSSFFKSPLFNKTSMSMEVDLINQEHELNISNEDKVLLHGMRLLANNNHPFHRFGTGNKKTLMSTKRSKVREEIIKFYQTYYFAENMILVLKGPQSINQLQKLAIANFRAIKKTPDEPEQSRISHPVTNYKIHEVFSNWNQVLYIQHSKWTKVRLLLPIPSSTSKFLENVWCNLLGDESCGTICEYLKHEKGFLNSIYVFSHKFTAKQKALAIDLGLTKSGETNLSTVVSAIFNFIAQILSQSDETLHQLLSEYSRVFKFNAYFQTNQDSPMIEVSNLALLLQDRELPLEDIILGSSLTIKKDVGKFRKRTIELFNIDKLNIIILSDKPQLVEQVTLPATGKLEKDPFYNFGYKTYIFKPPRRGDIFPEFSLILENRFIPFTCEQLDRAIANSKLKKFQFMGEIPQDQTPKLLDYSNYHEIWISESRNLTNIVFTSFQIRFSQVKFTPVNCIGVEIMAILFETFLLQKLYLAELANYSWAIYPNYNIAPSFTFAACGPKHGFKYFLHEFVKMINGFLNNGVNNLGYKRFTRAKLELRDEYEKLLSRDAMKQALAISILALESGICPLNERMEALEIISIEDLQRICKIIKKDQSQVQVLISGNIDRKFIMDVSTIINTLSHHQQTILDGVNFPQPKSVRLKVGANYAYVHNNPDEKVRADDVYHYIQLGRRDDSSVRTMAAFLSYLLSQTVTYELRTKKQVGYMVLSGVRYNKETLGIHIYVSSSKFTYSEVMSEIEQLLFDWEIRLLNYTQDDLDKQINTFLEGCDRFPEEQLPSNILYGVPPSQSSGNFSTDDKGFKRHQCYWEKILTGNFDFSVGNMKEELDIDLLEGMKTESLLTFFGTYISIKSKVRSTLSIFISSRKARELQEYREAKETLQELLSAKQYNLSPIQIKMLVREHNRDISQIVKHLQARGYDIKQPKTNLSLLKLNNSSNNEKEFSKLQQKCIEKFGKLYKDKSRVVPLIEVSKILEIHAGSSICPTKDRYSSIKKHAE</sequence>
<evidence type="ECO:0000313" key="14">
    <source>
        <dbReference type="EMBL" id="EGW33763.1"/>
    </source>
</evidence>
<evidence type="ECO:0000256" key="6">
    <source>
        <dbReference type="ARBA" id="ARBA00022833"/>
    </source>
</evidence>
<feature type="domain" description="Peptidase M16 N-terminal" evidence="10">
    <location>
        <begin position="36"/>
        <end position="169"/>
    </location>
</feature>
<dbReference type="AlphaFoldDB" id="G3AIV2"/>
<dbReference type="Pfam" id="PF05193">
    <property type="entry name" value="Peptidase_M16_C"/>
    <property type="match status" value="1"/>
</dbReference>
<dbReference type="GO" id="GO:0004222">
    <property type="term" value="F:metalloendopeptidase activity"/>
    <property type="evidence" value="ECO:0007669"/>
    <property type="project" value="InterPro"/>
</dbReference>
<comment type="cofactor">
    <cofactor evidence="1">
        <name>Zn(2+)</name>
        <dbReference type="ChEBI" id="CHEBI:29105"/>
    </cofactor>
</comment>
<dbReference type="InterPro" id="IPR011765">
    <property type="entry name" value="Pept_M16_N"/>
</dbReference>
<evidence type="ECO:0000256" key="1">
    <source>
        <dbReference type="ARBA" id="ARBA00001947"/>
    </source>
</evidence>
<proteinExistence type="inferred from homology"/>
<keyword evidence="3" id="KW-0645">Protease</keyword>
<feature type="coiled-coil region" evidence="9">
    <location>
        <begin position="992"/>
        <end position="1019"/>
    </location>
</feature>
<dbReference type="OrthoDB" id="952271at2759"/>
<feature type="domain" description="Peptidase M16 middle/third" evidence="12">
    <location>
        <begin position="400"/>
        <end position="704"/>
    </location>
</feature>
<evidence type="ECO:0000256" key="5">
    <source>
        <dbReference type="ARBA" id="ARBA00022801"/>
    </source>
</evidence>
<evidence type="ECO:0000259" key="11">
    <source>
        <dbReference type="Pfam" id="PF05193"/>
    </source>
</evidence>
<keyword evidence="4" id="KW-0479">Metal-binding</keyword>
<keyword evidence="6" id="KW-0862">Zinc</keyword>